<proteinExistence type="predicted"/>
<evidence type="ECO:0000256" key="1">
    <source>
        <dbReference type="SAM" id="MobiDB-lite"/>
    </source>
</evidence>
<name>A0A3L8S213_CHLGU</name>
<accession>A0A3L8S213</accession>
<comment type="caution">
    <text evidence="2">The sequence shown here is derived from an EMBL/GenBank/DDBJ whole genome shotgun (WGS) entry which is preliminary data.</text>
</comment>
<dbReference type="AlphaFoldDB" id="A0A3L8S213"/>
<feature type="compositionally biased region" description="Basic residues" evidence="1">
    <location>
        <begin position="1"/>
        <end position="10"/>
    </location>
</feature>
<gene>
    <name evidence="2" type="ORF">DV515_00013216</name>
</gene>
<evidence type="ECO:0000313" key="2">
    <source>
        <dbReference type="EMBL" id="RLV94247.1"/>
    </source>
</evidence>
<feature type="region of interest" description="Disordered" evidence="1">
    <location>
        <begin position="1"/>
        <end position="24"/>
    </location>
</feature>
<evidence type="ECO:0000313" key="3">
    <source>
        <dbReference type="Proteomes" id="UP000276834"/>
    </source>
</evidence>
<dbReference type="Proteomes" id="UP000276834">
    <property type="component" value="Unassembled WGS sequence"/>
</dbReference>
<protein>
    <submittedName>
        <fullName evidence="2">Uncharacterized protein</fullName>
    </submittedName>
</protein>
<keyword evidence="3" id="KW-1185">Reference proteome</keyword>
<organism evidence="2 3">
    <name type="scientific">Chloebia gouldiae</name>
    <name type="common">Gouldian finch</name>
    <name type="synonym">Erythrura gouldiae</name>
    <dbReference type="NCBI Taxonomy" id="44316"/>
    <lineage>
        <taxon>Eukaryota</taxon>
        <taxon>Metazoa</taxon>
        <taxon>Chordata</taxon>
        <taxon>Craniata</taxon>
        <taxon>Vertebrata</taxon>
        <taxon>Euteleostomi</taxon>
        <taxon>Archelosauria</taxon>
        <taxon>Archosauria</taxon>
        <taxon>Dinosauria</taxon>
        <taxon>Saurischia</taxon>
        <taxon>Theropoda</taxon>
        <taxon>Coelurosauria</taxon>
        <taxon>Aves</taxon>
        <taxon>Neognathae</taxon>
        <taxon>Neoaves</taxon>
        <taxon>Telluraves</taxon>
        <taxon>Australaves</taxon>
        <taxon>Passeriformes</taxon>
        <taxon>Passeroidea</taxon>
        <taxon>Passeridae</taxon>
        <taxon>Chloebia</taxon>
    </lineage>
</organism>
<feature type="region of interest" description="Disordered" evidence="1">
    <location>
        <begin position="32"/>
        <end position="51"/>
    </location>
</feature>
<sequence length="176" mass="19756">MQQCHFRGKRGRDEQREGLLAPLRNPVTQVRQAQNHEHPVSDAAAAQEEVERSKELQSASLGGWLAVLFRVIPRQGAKGRVLLGPCRALPPVCRFAVPKARLQQPQQQLSGNQQGVSQYGHPPHFWPRWERALGTFALRSRTLEIQCTSHCWTAEQDDCRLNAVDVSRHSLVAASD</sequence>
<reference evidence="2 3" key="1">
    <citation type="journal article" date="2018" name="Proc. R. Soc. B">
        <title>A non-coding region near Follistatin controls head colour polymorphism in the Gouldian finch.</title>
        <authorList>
            <person name="Toomey M.B."/>
            <person name="Marques C.I."/>
            <person name="Andrade P."/>
            <person name="Araujo P.M."/>
            <person name="Sabatino S."/>
            <person name="Gazda M.A."/>
            <person name="Afonso S."/>
            <person name="Lopes R.J."/>
            <person name="Corbo J.C."/>
            <person name="Carneiro M."/>
        </authorList>
    </citation>
    <scope>NUCLEOTIDE SEQUENCE [LARGE SCALE GENOMIC DNA]</scope>
    <source>
        <strain evidence="2">Red01</strain>
        <tissue evidence="2">Muscle</tissue>
    </source>
</reference>
<dbReference type="EMBL" id="QUSF01000086">
    <property type="protein sequence ID" value="RLV94247.1"/>
    <property type="molecule type" value="Genomic_DNA"/>
</dbReference>